<proteinExistence type="inferred from homology"/>
<dbReference type="Pfam" id="PF01983">
    <property type="entry name" value="CofC"/>
    <property type="match status" value="1"/>
</dbReference>
<comment type="similarity">
    <text evidence="5">Belongs to the CofC family.</text>
</comment>
<evidence type="ECO:0000256" key="3">
    <source>
        <dbReference type="ARBA" id="ARBA00022741"/>
    </source>
</evidence>
<dbReference type="PANTHER" id="PTHR40392:SF1">
    <property type="entry name" value="2-PHOSPHO-L-LACTATE GUANYLYLTRANSFERASE"/>
    <property type="match status" value="1"/>
</dbReference>
<sequence length="209" mass="20927">MGEDAPVRWVVVVPVKPAAEGKTRLAGALSAASRARLVRAMALDTVGAAEAAAGVLRVVVVTADTELRALLGASVDLVDEPGGGLNAAVGAGIARARSLGTGVAVLLGDLPALRPADLADALDLASAHDRAMVADAEGTGTTLLTALPGLSIDPRFGAGSAAAHEHDGHVRLAVPPTSTLRRDVDVPDDLVEVERLGVGPATRAALDQA</sequence>
<comment type="function">
    <text evidence="5">Guanylyltransferase that catalyzes the activation of phosphoenolpyruvate (PEP) as enolpyruvoyl-2-diphospho-5'-guanosine, via the condensation of PEP with GTP. It is involved in the biosynthesis of coenzyme F420, a hydride carrier cofactor.</text>
</comment>
<gene>
    <name evidence="6" type="primary">cofC</name>
    <name evidence="5" type="synonym">fbiD</name>
    <name evidence="6" type="ORF">J4035_07570</name>
</gene>
<organism evidence="6 7">
    <name type="scientific">Cellulomonas fengjieae</name>
    <dbReference type="NCBI Taxonomy" id="2819978"/>
    <lineage>
        <taxon>Bacteria</taxon>
        <taxon>Bacillati</taxon>
        <taxon>Actinomycetota</taxon>
        <taxon>Actinomycetes</taxon>
        <taxon>Micrococcales</taxon>
        <taxon>Cellulomonadaceae</taxon>
        <taxon>Cellulomonas</taxon>
    </lineage>
</organism>
<evidence type="ECO:0000313" key="7">
    <source>
        <dbReference type="Proteomes" id="UP000678317"/>
    </source>
</evidence>
<dbReference type="InterPro" id="IPR029044">
    <property type="entry name" value="Nucleotide-diphossugar_trans"/>
</dbReference>
<evidence type="ECO:0000256" key="5">
    <source>
        <dbReference type="HAMAP-Rule" id="MF_02114"/>
    </source>
</evidence>
<feature type="binding site" evidence="5">
    <location>
        <position position="160"/>
    </location>
    <ligand>
        <name>phosphoenolpyruvate</name>
        <dbReference type="ChEBI" id="CHEBI:58702"/>
    </ligand>
</feature>
<dbReference type="InterPro" id="IPR002835">
    <property type="entry name" value="CofC"/>
</dbReference>
<comment type="catalytic activity">
    <reaction evidence="5">
        <text>phosphoenolpyruvate + GTP + H(+) = enolpyruvoyl-2-diphospho-5'-guanosine + diphosphate</text>
        <dbReference type="Rhea" id="RHEA:30519"/>
        <dbReference type="ChEBI" id="CHEBI:15378"/>
        <dbReference type="ChEBI" id="CHEBI:33019"/>
        <dbReference type="ChEBI" id="CHEBI:37565"/>
        <dbReference type="ChEBI" id="CHEBI:58702"/>
        <dbReference type="ChEBI" id="CHEBI:143701"/>
        <dbReference type="EC" id="2.7.7.105"/>
    </reaction>
</comment>
<comment type="pathway">
    <text evidence="5">Cofactor biosynthesis; coenzyme F420 biosynthesis.</text>
</comment>
<keyword evidence="1 5" id="KW-0808">Transferase</keyword>
<evidence type="ECO:0000256" key="2">
    <source>
        <dbReference type="ARBA" id="ARBA00022695"/>
    </source>
</evidence>
<dbReference type="Gene3D" id="3.90.550.10">
    <property type="entry name" value="Spore Coat Polysaccharide Biosynthesis Protein SpsA, Chain A"/>
    <property type="match status" value="1"/>
</dbReference>
<evidence type="ECO:0000256" key="1">
    <source>
        <dbReference type="ARBA" id="ARBA00022679"/>
    </source>
</evidence>
<dbReference type="HAMAP" id="MF_02114">
    <property type="entry name" value="CofC"/>
    <property type="match status" value="1"/>
</dbReference>
<evidence type="ECO:0000256" key="4">
    <source>
        <dbReference type="ARBA" id="ARBA00023134"/>
    </source>
</evidence>
<keyword evidence="3 5" id="KW-0547">Nucleotide-binding</keyword>
<reference evidence="6 7" key="1">
    <citation type="submission" date="2021-03" db="EMBL/GenBank/DDBJ databases">
        <title>novel species in genus Cellulomonas.</title>
        <authorList>
            <person name="Zhang G."/>
        </authorList>
    </citation>
    <scope>NUCLEOTIDE SEQUENCE [LARGE SCALE GENOMIC DNA]</scope>
    <source>
        <strain evidence="7">zg-ZUI188</strain>
    </source>
</reference>
<dbReference type="NCBIfam" id="TIGR03552">
    <property type="entry name" value="F420_cofC"/>
    <property type="match status" value="1"/>
</dbReference>
<name>A0ABS3SFR9_9CELL</name>
<dbReference type="PANTHER" id="PTHR40392">
    <property type="entry name" value="2-PHOSPHO-L-LACTATE GUANYLYLTRANSFERASE"/>
    <property type="match status" value="1"/>
</dbReference>
<feature type="binding site" evidence="5">
    <location>
        <position position="141"/>
    </location>
    <ligand>
        <name>phosphoenolpyruvate</name>
        <dbReference type="ChEBI" id="CHEBI:58702"/>
    </ligand>
</feature>
<feature type="binding site" evidence="5">
    <location>
        <position position="157"/>
    </location>
    <ligand>
        <name>phosphoenolpyruvate</name>
        <dbReference type="ChEBI" id="CHEBI:58702"/>
    </ligand>
</feature>
<dbReference type="Proteomes" id="UP000678317">
    <property type="component" value="Unassembled WGS sequence"/>
</dbReference>
<keyword evidence="2 5" id="KW-0548">Nucleotidyltransferase</keyword>
<evidence type="ECO:0000313" key="6">
    <source>
        <dbReference type="EMBL" id="MBO3084497.1"/>
    </source>
</evidence>
<keyword evidence="7" id="KW-1185">Reference proteome</keyword>
<keyword evidence="4 5" id="KW-0342">GTP-binding</keyword>
<dbReference type="GO" id="GO:0043814">
    <property type="term" value="F:phospholactate guanylyltransferase activity"/>
    <property type="evidence" value="ECO:0007669"/>
    <property type="project" value="UniProtKB-EC"/>
</dbReference>
<dbReference type="EC" id="2.7.7.105" evidence="5"/>
<protein>
    <recommendedName>
        <fullName evidence="5">Phosphoenolpyruvate guanylyltransferase</fullName>
        <shortName evidence="5">PEP guanylyltransferase</shortName>
        <ecNumber evidence="5">2.7.7.105</ecNumber>
    </recommendedName>
</protein>
<dbReference type="EMBL" id="JAGFBM010000003">
    <property type="protein sequence ID" value="MBO3084497.1"/>
    <property type="molecule type" value="Genomic_DNA"/>
</dbReference>
<accession>A0ABS3SFR9</accession>
<comment type="caution">
    <text evidence="6">The sequence shown here is derived from an EMBL/GenBank/DDBJ whole genome shotgun (WGS) entry which is preliminary data.</text>
</comment>
<dbReference type="SUPFAM" id="SSF53448">
    <property type="entry name" value="Nucleotide-diphospho-sugar transferases"/>
    <property type="match status" value="1"/>
</dbReference>